<dbReference type="HOGENOM" id="CLU_1343091_0_0_1"/>
<name>Q2HDK2_CHAGB</name>
<dbReference type="AlphaFoldDB" id="Q2HDK2"/>
<evidence type="ECO:0000313" key="2">
    <source>
        <dbReference type="EMBL" id="EAQ93467.1"/>
    </source>
</evidence>
<dbReference type="RefSeq" id="XP_001220923.1">
    <property type="nucleotide sequence ID" value="XM_001220922.1"/>
</dbReference>
<dbReference type="EMBL" id="CH408029">
    <property type="protein sequence ID" value="EAQ93467.1"/>
    <property type="molecule type" value="Genomic_DNA"/>
</dbReference>
<feature type="region of interest" description="Disordered" evidence="1">
    <location>
        <begin position="1"/>
        <end position="27"/>
    </location>
</feature>
<sequence length="204" mass="21664">MLLKRAPDKKTLRPKYRSGLGEDDQPVEGASCCRTMDLACGFRARAGLETDAGYRMSEARCQTVDRGSASPPPAGNETCLAGCDSEPTWEDCDNLSSAGVVESSVTRGLVEGNPALGVSGRGRTPLRLGREQQPNGEKGGSSLREVKGLVWAPCPTGDHSTTRPTGPRQLHGAVAMLIISRILGHPSSKVLSLRHVLAAFVTHF</sequence>
<evidence type="ECO:0000256" key="1">
    <source>
        <dbReference type="SAM" id="MobiDB-lite"/>
    </source>
</evidence>
<gene>
    <name evidence="2" type="ORF">CHGG_01702</name>
</gene>
<dbReference type="VEuPathDB" id="FungiDB:CHGG_01702"/>
<keyword evidence="3" id="KW-1185">Reference proteome</keyword>
<proteinExistence type="predicted"/>
<reference evidence="3" key="1">
    <citation type="journal article" date="2015" name="Genome Announc.">
        <title>Draft genome sequence of the cellulolytic fungus Chaetomium globosum.</title>
        <authorList>
            <person name="Cuomo C.A."/>
            <person name="Untereiner W.A."/>
            <person name="Ma L.-J."/>
            <person name="Grabherr M."/>
            <person name="Birren B.W."/>
        </authorList>
    </citation>
    <scope>NUCLEOTIDE SEQUENCE [LARGE SCALE GENOMIC DNA]</scope>
    <source>
        <strain evidence="3">ATCC 6205 / CBS 148.51 / DSM 1962 / NBRC 6347 / NRRL 1970</strain>
    </source>
</reference>
<organism evidence="2 3">
    <name type="scientific">Chaetomium globosum (strain ATCC 6205 / CBS 148.51 / DSM 1962 / NBRC 6347 / NRRL 1970)</name>
    <name type="common">Soil fungus</name>
    <dbReference type="NCBI Taxonomy" id="306901"/>
    <lineage>
        <taxon>Eukaryota</taxon>
        <taxon>Fungi</taxon>
        <taxon>Dikarya</taxon>
        <taxon>Ascomycota</taxon>
        <taxon>Pezizomycotina</taxon>
        <taxon>Sordariomycetes</taxon>
        <taxon>Sordariomycetidae</taxon>
        <taxon>Sordariales</taxon>
        <taxon>Chaetomiaceae</taxon>
        <taxon>Chaetomium</taxon>
    </lineage>
</organism>
<protein>
    <submittedName>
        <fullName evidence="2">Uncharacterized protein</fullName>
    </submittedName>
</protein>
<feature type="region of interest" description="Disordered" evidence="1">
    <location>
        <begin position="112"/>
        <end position="144"/>
    </location>
</feature>
<evidence type="ECO:0000313" key="3">
    <source>
        <dbReference type="Proteomes" id="UP000001056"/>
    </source>
</evidence>
<feature type="compositionally biased region" description="Basic and acidic residues" evidence="1">
    <location>
        <begin position="1"/>
        <end position="11"/>
    </location>
</feature>
<dbReference type="InParanoid" id="Q2HDK2"/>
<dbReference type="Proteomes" id="UP000001056">
    <property type="component" value="Unassembled WGS sequence"/>
</dbReference>
<dbReference type="GeneID" id="4387332"/>
<accession>Q2HDK2</accession>